<dbReference type="AlphaFoldDB" id="A0A834XKD5"/>
<evidence type="ECO:0000313" key="1">
    <source>
        <dbReference type="EMBL" id="KAF7987833.1"/>
    </source>
</evidence>
<organism evidence="1 2">
    <name type="scientific">Aphidius gifuensis</name>
    <name type="common">Parasitoid wasp</name>
    <dbReference type="NCBI Taxonomy" id="684658"/>
    <lineage>
        <taxon>Eukaryota</taxon>
        <taxon>Metazoa</taxon>
        <taxon>Ecdysozoa</taxon>
        <taxon>Arthropoda</taxon>
        <taxon>Hexapoda</taxon>
        <taxon>Insecta</taxon>
        <taxon>Pterygota</taxon>
        <taxon>Neoptera</taxon>
        <taxon>Endopterygota</taxon>
        <taxon>Hymenoptera</taxon>
        <taxon>Apocrita</taxon>
        <taxon>Ichneumonoidea</taxon>
        <taxon>Braconidae</taxon>
        <taxon>Aphidiinae</taxon>
        <taxon>Aphidius</taxon>
    </lineage>
</organism>
<name>A0A834XKD5_APHGI</name>
<proteinExistence type="predicted"/>
<reference evidence="1 2" key="1">
    <citation type="submission" date="2020-08" db="EMBL/GenBank/DDBJ databases">
        <title>Aphidius gifuensis genome sequencing and assembly.</title>
        <authorList>
            <person name="Du Z."/>
        </authorList>
    </citation>
    <scope>NUCLEOTIDE SEQUENCE [LARGE SCALE GENOMIC DNA]</scope>
    <source>
        <strain evidence="1">YNYX2018</strain>
        <tissue evidence="1">Adults</tissue>
    </source>
</reference>
<sequence>MKYSQKQFFFIFFTSIILIIALLPRPIDARFIDGVLSRHKRVSDQRIAELEALVALAKMRGLLVTVPVGFGRVDPDKIGRRRRSSDDNKLENIRRFLHGDDRNSESIGEDIDDEKGPLLVVYNQDEENETQLN</sequence>
<dbReference type="OrthoDB" id="6514900at2759"/>
<evidence type="ECO:0000313" key="2">
    <source>
        <dbReference type="Proteomes" id="UP000639338"/>
    </source>
</evidence>
<accession>A0A834XKD5</accession>
<gene>
    <name evidence="1" type="ORF">HCN44_003696</name>
</gene>
<keyword evidence="2" id="KW-1185">Reference proteome</keyword>
<comment type="caution">
    <text evidence="1">The sequence shown here is derived from an EMBL/GenBank/DDBJ whole genome shotgun (WGS) entry which is preliminary data.</text>
</comment>
<dbReference type="EMBL" id="JACMRX010000006">
    <property type="protein sequence ID" value="KAF7987833.1"/>
    <property type="molecule type" value="Genomic_DNA"/>
</dbReference>
<dbReference type="Proteomes" id="UP000639338">
    <property type="component" value="Unassembled WGS sequence"/>
</dbReference>
<protein>
    <submittedName>
        <fullName evidence="1">Uncharacterized protein</fullName>
    </submittedName>
</protein>